<gene>
    <name evidence="1" type="ORF">GCM10017774_39140</name>
</gene>
<reference evidence="2" key="1">
    <citation type="journal article" date="2019" name="Int. J. Syst. Evol. Microbiol.">
        <title>The Global Catalogue of Microorganisms (GCM) 10K type strain sequencing project: providing services to taxonomists for standard genome sequencing and annotation.</title>
        <authorList>
            <consortium name="The Broad Institute Genomics Platform"/>
            <consortium name="The Broad Institute Genome Sequencing Center for Infectious Disease"/>
            <person name="Wu L."/>
            <person name="Ma J."/>
        </authorList>
    </citation>
    <scope>NUCLEOTIDE SEQUENCE [LARGE SCALE GENOMIC DNA]</scope>
    <source>
        <strain evidence="2">CGMCC 4.7367</strain>
    </source>
</reference>
<accession>A0ABQ3MPU7</accession>
<dbReference type="EMBL" id="BNAR01000005">
    <property type="protein sequence ID" value="GHH42562.1"/>
    <property type="molecule type" value="Genomic_DNA"/>
</dbReference>
<comment type="caution">
    <text evidence="1">The sequence shown here is derived from an EMBL/GenBank/DDBJ whole genome shotgun (WGS) entry which is preliminary data.</text>
</comment>
<organism evidence="1 2">
    <name type="scientific">Lentzea cavernae</name>
    <dbReference type="NCBI Taxonomy" id="2020703"/>
    <lineage>
        <taxon>Bacteria</taxon>
        <taxon>Bacillati</taxon>
        <taxon>Actinomycetota</taxon>
        <taxon>Actinomycetes</taxon>
        <taxon>Pseudonocardiales</taxon>
        <taxon>Pseudonocardiaceae</taxon>
        <taxon>Lentzea</taxon>
    </lineage>
</organism>
<keyword evidence="2" id="KW-1185">Reference proteome</keyword>
<sequence>MNEISPEDLTKFCQEVAELRERLTSEPQRKLLDNILGLAWAFSTKQQPLTTGFDGCFTADEAGLLLAYDLGDSGTGTKLIQAVSDGPVFISAKVIGHLIK</sequence>
<evidence type="ECO:0000313" key="2">
    <source>
        <dbReference type="Proteomes" id="UP000605568"/>
    </source>
</evidence>
<proteinExistence type="predicted"/>
<name>A0ABQ3MPU7_9PSEU</name>
<dbReference type="RefSeq" id="WP_191299386.1">
    <property type="nucleotide sequence ID" value="NZ_BNAR01000005.1"/>
</dbReference>
<dbReference type="Proteomes" id="UP000605568">
    <property type="component" value="Unassembled WGS sequence"/>
</dbReference>
<evidence type="ECO:0000313" key="1">
    <source>
        <dbReference type="EMBL" id="GHH42562.1"/>
    </source>
</evidence>
<protein>
    <submittedName>
        <fullName evidence="1">Uncharacterized protein</fullName>
    </submittedName>
</protein>